<dbReference type="PANTHER" id="PTHR43441:SF2">
    <property type="entry name" value="FAMILY ACETYLTRANSFERASE, PUTATIVE (AFU_ORTHOLOGUE AFUA_7G00850)-RELATED"/>
    <property type="match status" value="1"/>
</dbReference>
<dbReference type="PROSITE" id="PS51186">
    <property type="entry name" value="GNAT"/>
    <property type="match status" value="1"/>
</dbReference>
<gene>
    <name evidence="2" type="ORF">F4827_006021</name>
</gene>
<evidence type="ECO:0000313" key="2">
    <source>
        <dbReference type="EMBL" id="MBB6106150.1"/>
    </source>
</evidence>
<dbReference type="EMBL" id="JACHBW010000023">
    <property type="protein sequence ID" value="MBB6106150.1"/>
    <property type="molecule type" value="Genomic_DNA"/>
</dbReference>
<dbReference type="GO" id="GO:0008999">
    <property type="term" value="F:protein-N-terminal-alanine acetyltransferase activity"/>
    <property type="evidence" value="ECO:0007669"/>
    <property type="project" value="TreeGrafter"/>
</dbReference>
<comment type="caution">
    <text evidence="2">The sequence shown here is derived from an EMBL/GenBank/DDBJ whole genome shotgun (WGS) entry which is preliminary data.</text>
</comment>
<dbReference type="RefSeq" id="WP_183730872.1">
    <property type="nucleotide sequence ID" value="NZ_JACHBW010000023.1"/>
</dbReference>
<name>A0A7W9U584_9BURK</name>
<dbReference type="AlphaFoldDB" id="A0A7W9U584"/>
<dbReference type="Proteomes" id="UP000571554">
    <property type="component" value="Unassembled WGS sequence"/>
</dbReference>
<dbReference type="Gene3D" id="3.40.630.30">
    <property type="match status" value="1"/>
</dbReference>
<dbReference type="InterPro" id="IPR000182">
    <property type="entry name" value="GNAT_dom"/>
</dbReference>
<dbReference type="GO" id="GO:0005737">
    <property type="term" value="C:cytoplasm"/>
    <property type="evidence" value="ECO:0007669"/>
    <property type="project" value="TreeGrafter"/>
</dbReference>
<sequence length="183" mass="21187">MELSSFDDTSQPTERMFLEPISERHAAVLFQGLSDPDCYRYIPQEPPISVETLAIRYRQLESRRSPDGNEAWLNWAMLGHDGVAHGYVQATIDLQSLRAWIAYFVFARSRRHGYANEALRTLLPRLRERYGVVQFLAEIDARNEASIRLVEALGFVRERHVKAADEFKGAISDEYHYTLIEIR</sequence>
<dbReference type="InterPro" id="IPR016181">
    <property type="entry name" value="Acyl_CoA_acyltransferase"/>
</dbReference>
<keyword evidence="3" id="KW-1185">Reference proteome</keyword>
<dbReference type="GO" id="GO:1990189">
    <property type="term" value="F:protein N-terminal-serine acetyltransferase activity"/>
    <property type="evidence" value="ECO:0007669"/>
    <property type="project" value="TreeGrafter"/>
</dbReference>
<evidence type="ECO:0000313" key="3">
    <source>
        <dbReference type="Proteomes" id="UP000571554"/>
    </source>
</evidence>
<feature type="domain" description="N-acetyltransferase" evidence="1">
    <location>
        <begin position="16"/>
        <end position="178"/>
    </location>
</feature>
<dbReference type="SUPFAM" id="SSF55729">
    <property type="entry name" value="Acyl-CoA N-acyltransferases (Nat)"/>
    <property type="match status" value="1"/>
</dbReference>
<reference evidence="2 3" key="1">
    <citation type="submission" date="2020-08" db="EMBL/GenBank/DDBJ databases">
        <title>Above-ground endophytic microbial communities from plants in different locations in the United States.</title>
        <authorList>
            <person name="Frank C."/>
        </authorList>
    </citation>
    <scope>NUCLEOTIDE SEQUENCE [LARGE SCALE GENOMIC DNA]</scope>
    <source>
        <strain evidence="2 3">WP4_2_2</strain>
    </source>
</reference>
<dbReference type="Pfam" id="PF13302">
    <property type="entry name" value="Acetyltransf_3"/>
    <property type="match status" value="1"/>
</dbReference>
<protein>
    <submittedName>
        <fullName evidence="2">RimJ/RimL family protein N-acetyltransferase</fullName>
    </submittedName>
</protein>
<keyword evidence="2" id="KW-0808">Transferase</keyword>
<organism evidence="2 3">
    <name type="scientific">Paraburkholderia bannensis</name>
    <dbReference type="NCBI Taxonomy" id="765414"/>
    <lineage>
        <taxon>Bacteria</taxon>
        <taxon>Pseudomonadati</taxon>
        <taxon>Pseudomonadota</taxon>
        <taxon>Betaproteobacteria</taxon>
        <taxon>Burkholderiales</taxon>
        <taxon>Burkholderiaceae</taxon>
        <taxon>Paraburkholderia</taxon>
    </lineage>
</organism>
<dbReference type="PANTHER" id="PTHR43441">
    <property type="entry name" value="RIBOSOMAL-PROTEIN-SERINE ACETYLTRANSFERASE"/>
    <property type="match status" value="1"/>
</dbReference>
<accession>A0A7W9U584</accession>
<dbReference type="InterPro" id="IPR051908">
    <property type="entry name" value="Ribosomal_N-acetyltransferase"/>
</dbReference>
<evidence type="ECO:0000259" key="1">
    <source>
        <dbReference type="PROSITE" id="PS51186"/>
    </source>
</evidence>
<proteinExistence type="predicted"/>